<sequence length="195" mass="21671">MESPIDWINYSMAIRTDGHDMKHWLFIISSLLLLTQIRTSGKGASNFRAIEKHGPALVSINIYVRSISSIDDVTMNRAVAIADTFTTNLNARFGQNILRQRLAKHINGVQNFVHRITGITPTDSVPPKSHIVFTIAVLVVETDDPILVTRQHRGQHIHVRHRVLGHGQHPVGQLFLVVQPIQGLIGGKHVPQSVG</sequence>
<gene>
    <name evidence="1" type="ORF">OSB1V03_LOCUS16817</name>
</gene>
<keyword evidence="2" id="KW-1185">Reference proteome</keyword>
<organism evidence="1">
    <name type="scientific">Medioppia subpectinata</name>
    <dbReference type="NCBI Taxonomy" id="1979941"/>
    <lineage>
        <taxon>Eukaryota</taxon>
        <taxon>Metazoa</taxon>
        <taxon>Ecdysozoa</taxon>
        <taxon>Arthropoda</taxon>
        <taxon>Chelicerata</taxon>
        <taxon>Arachnida</taxon>
        <taxon>Acari</taxon>
        <taxon>Acariformes</taxon>
        <taxon>Sarcoptiformes</taxon>
        <taxon>Oribatida</taxon>
        <taxon>Brachypylina</taxon>
        <taxon>Oppioidea</taxon>
        <taxon>Oppiidae</taxon>
        <taxon>Medioppia</taxon>
    </lineage>
</organism>
<dbReference type="EMBL" id="CAJPIZ010019250">
    <property type="protein sequence ID" value="CAG2116862.1"/>
    <property type="molecule type" value="Genomic_DNA"/>
</dbReference>
<protein>
    <submittedName>
        <fullName evidence="1">Uncharacterized protein</fullName>
    </submittedName>
</protein>
<evidence type="ECO:0000313" key="1">
    <source>
        <dbReference type="EMBL" id="CAD7637002.1"/>
    </source>
</evidence>
<accession>A0A7R9Q936</accession>
<evidence type="ECO:0000313" key="2">
    <source>
        <dbReference type="Proteomes" id="UP000759131"/>
    </source>
</evidence>
<dbReference type="EMBL" id="OC873825">
    <property type="protein sequence ID" value="CAD7637002.1"/>
    <property type="molecule type" value="Genomic_DNA"/>
</dbReference>
<dbReference type="AlphaFoldDB" id="A0A7R9Q936"/>
<proteinExistence type="predicted"/>
<name>A0A7R9Q936_9ACAR</name>
<dbReference type="Proteomes" id="UP000759131">
    <property type="component" value="Unassembled WGS sequence"/>
</dbReference>
<dbReference type="OrthoDB" id="6512233at2759"/>
<reference evidence="1" key="1">
    <citation type="submission" date="2020-11" db="EMBL/GenBank/DDBJ databases">
        <authorList>
            <person name="Tran Van P."/>
        </authorList>
    </citation>
    <scope>NUCLEOTIDE SEQUENCE</scope>
</reference>